<comment type="caution">
    <text evidence="10">The sequence shown here is derived from an EMBL/GenBank/DDBJ whole genome shotgun (WGS) entry which is preliminary data.</text>
</comment>
<evidence type="ECO:0000313" key="10">
    <source>
        <dbReference type="EMBL" id="OLP49452.1"/>
    </source>
</evidence>
<evidence type="ECO:0000313" key="11">
    <source>
        <dbReference type="Proteomes" id="UP000185598"/>
    </source>
</evidence>
<reference evidence="9 12" key="2">
    <citation type="submission" date="2020-08" db="EMBL/GenBank/DDBJ databases">
        <title>Genomic Encyclopedia of Type Strains, Phase IV (KMG-IV): sequencing the most valuable type-strain genomes for metagenomic binning, comparative biology and taxonomic classification.</title>
        <authorList>
            <person name="Goeker M."/>
        </authorList>
    </citation>
    <scope>NUCLEOTIDE SEQUENCE [LARGE SCALE GENOMIC DNA]</scope>
    <source>
        <strain evidence="9 12">DSM 100021</strain>
    </source>
</reference>
<evidence type="ECO:0000313" key="9">
    <source>
        <dbReference type="EMBL" id="MBB4006522.1"/>
    </source>
</evidence>
<dbReference type="Gene3D" id="1.25.40.10">
    <property type="entry name" value="Tetratricopeptide repeat domain"/>
    <property type="match status" value="1"/>
</dbReference>
<keyword evidence="6 7" id="KW-0472">Membrane</keyword>
<dbReference type="EMBL" id="JACIED010000001">
    <property type="protein sequence ID" value="MBB4006522.1"/>
    <property type="molecule type" value="Genomic_DNA"/>
</dbReference>
<dbReference type="STRING" id="887144.BJF91_20675"/>
<comment type="similarity">
    <text evidence="3">Belongs to the peptidase M50B family.</text>
</comment>
<dbReference type="SUPFAM" id="SSF48452">
    <property type="entry name" value="TPR-like"/>
    <property type="match status" value="1"/>
</dbReference>
<name>A0A1Q9A4I7_9HYPH</name>
<keyword evidence="11" id="KW-1185">Reference proteome</keyword>
<dbReference type="Proteomes" id="UP000185598">
    <property type="component" value="Unassembled WGS sequence"/>
</dbReference>
<dbReference type="GO" id="GO:0016020">
    <property type="term" value="C:membrane"/>
    <property type="evidence" value="ECO:0007669"/>
    <property type="project" value="UniProtKB-SubCell"/>
</dbReference>
<gene>
    <name evidence="10" type="ORF">BJF91_20675</name>
    <name evidence="9" type="ORF">GGQ71_000758</name>
</gene>
<dbReference type="InterPro" id="IPR008915">
    <property type="entry name" value="Peptidase_M50"/>
</dbReference>
<dbReference type="OrthoDB" id="8072123at2"/>
<evidence type="ECO:0000256" key="4">
    <source>
        <dbReference type="ARBA" id="ARBA00022692"/>
    </source>
</evidence>
<comment type="subcellular location">
    <subcellularLocation>
        <location evidence="2">Membrane</location>
        <topology evidence="2">Multi-pass membrane protein</topology>
    </subcellularLocation>
</comment>
<dbReference type="Proteomes" id="UP000544107">
    <property type="component" value="Unassembled WGS sequence"/>
</dbReference>
<evidence type="ECO:0000256" key="5">
    <source>
        <dbReference type="ARBA" id="ARBA00022989"/>
    </source>
</evidence>
<keyword evidence="5 7" id="KW-1133">Transmembrane helix</keyword>
<evidence type="ECO:0000256" key="2">
    <source>
        <dbReference type="ARBA" id="ARBA00004141"/>
    </source>
</evidence>
<dbReference type="GO" id="GO:0006508">
    <property type="term" value="P:proteolysis"/>
    <property type="evidence" value="ECO:0007669"/>
    <property type="project" value="InterPro"/>
</dbReference>
<proteinExistence type="inferred from homology"/>
<evidence type="ECO:0000259" key="8">
    <source>
        <dbReference type="Pfam" id="PF02163"/>
    </source>
</evidence>
<evidence type="ECO:0000256" key="7">
    <source>
        <dbReference type="SAM" id="Phobius"/>
    </source>
</evidence>
<reference evidence="10 11" key="1">
    <citation type="submission" date="2016-09" db="EMBL/GenBank/DDBJ databases">
        <title>Rhizobium oryziradicis sp. nov., isolated from the root of rice.</title>
        <authorList>
            <person name="Zhao J."/>
            <person name="Zhang X."/>
        </authorList>
    </citation>
    <scope>NUCLEOTIDE SEQUENCE [LARGE SCALE GENOMIC DNA]</scope>
    <source>
        <strain evidence="10 11">14971</strain>
    </source>
</reference>
<dbReference type="Pfam" id="PF02163">
    <property type="entry name" value="Peptidase_M50"/>
    <property type="match status" value="1"/>
</dbReference>
<dbReference type="InterPro" id="IPR011990">
    <property type="entry name" value="TPR-like_helical_dom_sf"/>
</dbReference>
<dbReference type="RefSeq" id="WP_075615243.1">
    <property type="nucleotide sequence ID" value="NZ_JACIED010000001.1"/>
</dbReference>
<evidence type="ECO:0000256" key="6">
    <source>
        <dbReference type="ARBA" id="ARBA00023136"/>
    </source>
</evidence>
<accession>A0A1Q9A4I7</accession>
<dbReference type="EMBL" id="MKIN01000022">
    <property type="protein sequence ID" value="OLP49452.1"/>
    <property type="molecule type" value="Genomic_DNA"/>
</dbReference>
<dbReference type="AlphaFoldDB" id="A0A1Q9A4I7"/>
<keyword evidence="4 7" id="KW-0812">Transmembrane</keyword>
<feature type="transmembrane region" description="Helical" evidence="7">
    <location>
        <begin position="82"/>
        <end position="106"/>
    </location>
</feature>
<protein>
    <recommendedName>
        <fullName evidence="8">Peptidase M50 domain-containing protein</fullName>
    </recommendedName>
</protein>
<evidence type="ECO:0000256" key="1">
    <source>
        <dbReference type="ARBA" id="ARBA00001947"/>
    </source>
</evidence>
<evidence type="ECO:0000256" key="3">
    <source>
        <dbReference type="ARBA" id="ARBA00007931"/>
    </source>
</evidence>
<feature type="domain" description="Peptidase M50" evidence="8">
    <location>
        <begin position="11"/>
        <end position="248"/>
    </location>
</feature>
<sequence>MAFLLTVTLSFTISLAVGVILHELGHVCAAWLVRLQVREVRIGMGKTFFQKKLRHGDFVLKSFPICGMVSTYLPLKSERRLATIFFCSGGIIMNTLLLIISFIVLMEFRDTDIFNLAISCSIAVQSALIIRNSFPRKTIVYGKFIPNDGLAISHLIFNRHDETQLYRKIYFENIKYINNEEENFQVNAASERAAYHLYWVQNGNFDQIAPHVHALQSELKNSISKIEKVLILETLVTVFLSQPRVTKLDKLNSWSETALSLRPDLDAVKATRASVLIESDKIEEGLKLLSTAEAPDALNRTFMLAYEALAYHKANDRDKAKAFFRTALTDYDRLFKDSRPYYPLLLRIGAQLEVEMPPA</sequence>
<comment type="cofactor">
    <cofactor evidence="1">
        <name>Zn(2+)</name>
        <dbReference type="ChEBI" id="CHEBI:29105"/>
    </cofactor>
</comment>
<evidence type="ECO:0000313" key="12">
    <source>
        <dbReference type="Proteomes" id="UP000544107"/>
    </source>
</evidence>
<organism evidence="10 11">
    <name type="scientific">Allorhizobium taibaishanense</name>
    <dbReference type="NCBI Taxonomy" id="887144"/>
    <lineage>
        <taxon>Bacteria</taxon>
        <taxon>Pseudomonadati</taxon>
        <taxon>Pseudomonadota</taxon>
        <taxon>Alphaproteobacteria</taxon>
        <taxon>Hyphomicrobiales</taxon>
        <taxon>Rhizobiaceae</taxon>
        <taxon>Rhizobium/Agrobacterium group</taxon>
        <taxon>Allorhizobium</taxon>
    </lineage>
</organism>